<feature type="domain" description="PpiC" evidence="2">
    <location>
        <begin position="143"/>
        <end position="236"/>
    </location>
</feature>
<comment type="caution">
    <text evidence="3">The sequence shown here is derived from an EMBL/GenBank/DDBJ whole genome shotgun (WGS) entry which is preliminary data.</text>
</comment>
<dbReference type="PROSITE" id="PS50198">
    <property type="entry name" value="PPIC_PPIASE_2"/>
    <property type="match status" value="1"/>
</dbReference>
<gene>
    <name evidence="3" type="ORF">NWE73_11690</name>
</gene>
<dbReference type="Pfam" id="PF13145">
    <property type="entry name" value="Rotamase_2"/>
    <property type="match status" value="1"/>
</dbReference>
<dbReference type="PANTHER" id="PTHR47245">
    <property type="entry name" value="PEPTIDYLPROLYL ISOMERASE"/>
    <property type="match status" value="1"/>
</dbReference>
<evidence type="ECO:0000259" key="2">
    <source>
        <dbReference type="PROSITE" id="PS50198"/>
    </source>
</evidence>
<keyword evidence="1" id="KW-0697">Rotamase</keyword>
<keyword evidence="4" id="KW-1185">Reference proteome</keyword>
<organism evidence="3 4">
    <name type="scientific">Bdellovibrio svalbardensis</name>
    <dbReference type="NCBI Taxonomy" id="2972972"/>
    <lineage>
        <taxon>Bacteria</taxon>
        <taxon>Pseudomonadati</taxon>
        <taxon>Bdellovibrionota</taxon>
        <taxon>Bdellovibrionia</taxon>
        <taxon>Bdellovibrionales</taxon>
        <taxon>Pseudobdellovibrionaceae</taxon>
        <taxon>Bdellovibrio</taxon>
    </lineage>
</organism>
<reference evidence="3" key="1">
    <citation type="submission" date="2022-08" db="EMBL/GenBank/DDBJ databases">
        <title>Novel Bdellovibrio Species Isolated from Svalbard: Designation Bdellovibrio svalbardensis.</title>
        <authorList>
            <person name="Mitchell R.J."/>
            <person name="Choi S.Y."/>
        </authorList>
    </citation>
    <scope>NUCLEOTIDE SEQUENCE</scope>
    <source>
        <strain evidence="3">PAP01</strain>
    </source>
</reference>
<evidence type="ECO:0000313" key="3">
    <source>
        <dbReference type="EMBL" id="MDG0817032.1"/>
    </source>
</evidence>
<dbReference type="Proteomes" id="UP001152321">
    <property type="component" value="Unassembled WGS sequence"/>
</dbReference>
<keyword evidence="1 3" id="KW-0413">Isomerase</keyword>
<dbReference type="RefSeq" id="WP_277578508.1">
    <property type="nucleotide sequence ID" value="NZ_JANRMI010000003.1"/>
</dbReference>
<evidence type="ECO:0000256" key="1">
    <source>
        <dbReference type="PROSITE-ProRule" id="PRU00278"/>
    </source>
</evidence>
<dbReference type="InterPro" id="IPR046357">
    <property type="entry name" value="PPIase_dom_sf"/>
</dbReference>
<evidence type="ECO:0000313" key="4">
    <source>
        <dbReference type="Proteomes" id="UP001152321"/>
    </source>
</evidence>
<proteinExistence type="predicted"/>
<dbReference type="InterPro" id="IPR050245">
    <property type="entry name" value="PrsA_foldase"/>
</dbReference>
<name>A0ABT6DJL0_9BACT</name>
<dbReference type="InterPro" id="IPR000297">
    <property type="entry name" value="PPIase_PpiC"/>
</dbReference>
<dbReference type="EMBL" id="JANRMI010000003">
    <property type="protein sequence ID" value="MDG0817032.1"/>
    <property type="molecule type" value="Genomic_DNA"/>
</dbReference>
<dbReference type="SUPFAM" id="SSF54534">
    <property type="entry name" value="FKBP-like"/>
    <property type="match status" value="1"/>
</dbReference>
<protein>
    <submittedName>
        <fullName evidence="3">Peptidylprolyl isomerase</fullName>
    </submittedName>
</protein>
<accession>A0ABT6DJL0</accession>
<dbReference type="PANTHER" id="PTHR47245:SF2">
    <property type="entry name" value="PEPTIDYL-PROLYL CIS-TRANS ISOMERASE HP_0175-RELATED"/>
    <property type="match status" value="1"/>
</dbReference>
<sequence>MKKSDRDVIRISSDQVESIRLDYAKQAGQQPSEIQLKALVQDKVDEEILVREARRLLLDKGDESVRLRLISKMRALGEGAKYASEEELLQKAYDLRLDEDTIIRRHLVHKMQILLAQSDGDPAPSDDDIKKFIEQNPQPYEAASRVTFSQVFIASQSNKKALSLLRKLQTSPDSLALIETLSDPFPLGLRLTEVSESLLQRRFGQQFSKLVFAGNPGQWIGPLESPFGLHLVRVEEVSSKRSPSFEDIKPAALRSLIKVRAVMRTEENMDRLRKLYLTEVGWNFKRTDNASL</sequence>
<dbReference type="Gene3D" id="3.10.50.40">
    <property type="match status" value="1"/>
</dbReference>
<dbReference type="GO" id="GO:0016853">
    <property type="term" value="F:isomerase activity"/>
    <property type="evidence" value="ECO:0007669"/>
    <property type="project" value="UniProtKB-KW"/>
</dbReference>